<organism evidence="2 3">
    <name type="scientific">Corynebacterium accolens</name>
    <dbReference type="NCBI Taxonomy" id="38284"/>
    <lineage>
        <taxon>Bacteria</taxon>
        <taxon>Bacillati</taxon>
        <taxon>Actinomycetota</taxon>
        <taxon>Actinomycetes</taxon>
        <taxon>Mycobacteriales</taxon>
        <taxon>Corynebacteriaceae</taxon>
        <taxon>Corynebacterium</taxon>
    </lineage>
</organism>
<evidence type="ECO:0000313" key="3">
    <source>
        <dbReference type="Proteomes" id="UP000218690"/>
    </source>
</evidence>
<feature type="region of interest" description="Disordered" evidence="1">
    <location>
        <begin position="26"/>
        <end position="56"/>
    </location>
</feature>
<dbReference type="Proteomes" id="UP000218690">
    <property type="component" value="Unassembled WGS sequence"/>
</dbReference>
<comment type="caution">
    <text evidence="2">The sequence shown here is derived from an EMBL/GenBank/DDBJ whole genome shotgun (WGS) entry which is preliminary data.</text>
</comment>
<gene>
    <name evidence="2" type="ORF">COM45_10070</name>
</gene>
<proteinExistence type="predicted"/>
<sequence length="95" mass="9910">MPVQVTAGTSTEIADKVTQLREHFGEHAGTRSEGSVLVGGPDSQLADEESAAARMPGPIPAGSLGVFYSIHSSCAPSWYRPWSRSSARSSGGPHT</sequence>
<name>A0A2A4AIC2_9CORY</name>
<dbReference type="AlphaFoldDB" id="A0A2A4AIC2"/>
<dbReference type="EMBL" id="NWBP01000033">
    <property type="protein sequence ID" value="PCC82050.1"/>
    <property type="molecule type" value="Genomic_DNA"/>
</dbReference>
<evidence type="ECO:0000256" key="1">
    <source>
        <dbReference type="SAM" id="MobiDB-lite"/>
    </source>
</evidence>
<evidence type="ECO:0000313" key="2">
    <source>
        <dbReference type="EMBL" id="PCC82050.1"/>
    </source>
</evidence>
<protein>
    <submittedName>
        <fullName evidence="2">Uncharacterized protein</fullName>
    </submittedName>
</protein>
<accession>A0A2A4AIC2</accession>
<reference evidence="2 3" key="1">
    <citation type="submission" date="2017-09" db="EMBL/GenBank/DDBJ databases">
        <title>Draft Genome Sequence of Corynebacterium accolens AH4003.</title>
        <authorList>
            <person name="Chen Y."/>
            <person name="Oosthuysen W.F."/>
            <person name="Kelley S."/>
            <person name="Horswill A."/>
        </authorList>
    </citation>
    <scope>NUCLEOTIDE SEQUENCE [LARGE SCALE GENOMIC DNA]</scope>
    <source>
        <strain evidence="2 3">AH4003</strain>
    </source>
</reference>